<evidence type="ECO:0000313" key="2">
    <source>
        <dbReference type="Proteomes" id="UP000294588"/>
    </source>
</evidence>
<reference evidence="1" key="1">
    <citation type="submission" date="2019-03" db="EMBL/GenBank/DDBJ databases">
        <title>Candidatus Syntrophosphaera thermopropionivorans: a novel player in syntrophic propionate oxidation during anaerobic digestion.</title>
        <authorList>
            <person name="Dyksma S."/>
        </authorList>
    </citation>
    <scope>NUCLEOTIDE SEQUENCE</scope>
    <source>
        <strain evidence="1">W5</strain>
    </source>
</reference>
<gene>
    <name evidence="1" type="ORF">E0946_05925</name>
</gene>
<keyword evidence="2" id="KW-1185">Reference proteome</keyword>
<sequence>MNIDFDLLLDQAKSASEKAYAPYSGYKVGAALLCSDGTVFTGCNVENASYSLTICAERNAVFQAVAAGQRDFLALAIYVDGEVLFPPCGACRQVLAEFNPNLHILYANRLGSILSDLDTLLPQAFTLSEI</sequence>
<accession>A0AC61QI75</accession>
<name>A0AC61QI75_9BACT</name>
<dbReference type="Proteomes" id="UP000294588">
    <property type="component" value="Unassembled WGS sequence"/>
</dbReference>
<organism evidence="1 2">
    <name type="scientific">Candidatus Syntrophosphaera thermopropionivorans</name>
    <dbReference type="NCBI Taxonomy" id="2593015"/>
    <lineage>
        <taxon>Bacteria</taxon>
        <taxon>Pseudomonadati</taxon>
        <taxon>Candidatus Cloacimonadota</taxon>
        <taxon>Candidatus Cloacimonadia</taxon>
        <taxon>Candidatus Cloacimonadales</taxon>
        <taxon>Candidatus Cloacimonadaceae</taxon>
        <taxon>Candidatus Syntrophosphaera</taxon>
    </lineage>
</organism>
<evidence type="ECO:0000313" key="1">
    <source>
        <dbReference type="EMBL" id="TDF72670.1"/>
    </source>
</evidence>
<dbReference type="EMBL" id="SMOG01000021">
    <property type="protein sequence ID" value="TDF72670.1"/>
    <property type="molecule type" value="Genomic_DNA"/>
</dbReference>
<keyword evidence="1" id="KW-0378">Hydrolase</keyword>
<dbReference type="EC" id="3.5.4.5" evidence="1"/>
<comment type="caution">
    <text evidence="1">The sequence shown here is derived from an EMBL/GenBank/DDBJ whole genome shotgun (WGS) entry which is preliminary data.</text>
</comment>
<protein>
    <submittedName>
        <fullName evidence="1">Cytidine deaminase</fullName>
        <ecNumber evidence="1">3.5.4.5</ecNumber>
    </submittedName>
</protein>
<proteinExistence type="predicted"/>